<evidence type="ECO:0000259" key="1">
    <source>
        <dbReference type="Pfam" id="PF13577"/>
    </source>
</evidence>
<dbReference type="InterPro" id="IPR032710">
    <property type="entry name" value="NTF2-like_dom_sf"/>
</dbReference>
<accession>A0AAU2AE22</accession>
<name>A0AAU2AE22_9ACTN</name>
<reference evidence="2" key="1">
    <citation type="submission" date="2022-10" db="EMBL/GenBank/DDBJ databases">
        <title>The complete genomes of actinobacterial strains from the NBC collection.</title>
        <authorList>
            <person name="Joergensen T.S."/>
            <person name="Alvarez Arevalo M."/>
            <person name="Sterndorff E.B."/>
            <person name="Faurdal D."/>
            <person name="Vuksanovic O."/>
            <person name="Mourched A.-S."/>
            <person name="Charusanti P."/>
            <person name="Shaw S."/>
            <person name="Blin K."/>
            <person name="Weber T."/>
        </authorList>
    </citation>
    <scope>NUCLEOTIDE SEQUENCE</scope>
    <source>
        <strain evidence="2">NBC_00093</strain>
    </source>
</reference>
<gene>
    <name evidence="2" type="ORF">OHA22_42600</name>
</gene>
<dbReference type="InterPro" id="IPR023393">
    <property type="entry name" value="START-like_dom_sf"/>
</dbReference>
<dbReference type="Pfam" id="PF10604">
    <property type="entry name" value="Polyketide_cyc2"/>
    <property type="match status" value="1"/>
</dbReference>
<dbReference type="AlphaFoldDB" id="A0AAU2AE22"/>
<dbReference type="InterPro" id="IPR037401">
    <property type="entry name" value="SnoaL-like"/>
</dbReference>
<dbReference type="SUPFAM" id="SSF55961">
    <property type="entry name" value="Bet v1-like"/>
    <property type="match status" value="1"/>
</dbReference>
<protein>
    <submittedName>
        <fullName evidence="2">SRPBCC family protein</fullName>
    </submittedName>
</protein>
<proteinExistence type="predicted"/>
<dbReference type="EMBL" id="CP108222">
    <property type="protein sequence ID" value="WTT21753.1"/>
    <property type="molecule type" value="Genomic_DNA"/>
</dbReference>
<dbReference type="CDD" id="cd08861">
    <property type="entry name" value="OtcD1_ARO-CYC_like"/>
    <property type="match status" value="1"/>
</dbReference>
<dbReference type="InterPro" id="IPR019587">
    <property type="entry name" value="Polyketide_cyclase/dehydratase"/>
</dbReference>
<evidence type="ECO:0000313" key="2">
    <source>
        <dbReference type="EMBL" id="WTT21753.1"/>
    </source>
</evidence>
<dbReference type="Gene3D" id="3.30.530.20">
    <property type="match status" value="2"/>
</dbReference>
<sequence>MPVEPGVPPVHRAEHDVVVRAPADVVFGILSDFAQWSRFFPGTVHIEPLGTEGDEPRVQIWRAPEGADAEVKTWVSLVELDPKTRSMTFRQERSAPPMASLSGEWSIEPLDADHSRIVLTHAYQLVDESFQAGLDALIDRNSDLELGHLRDAAEQDHLTGGLVVTADSSAELPLSAEDLYKRLVSSDPGDTTVRVGVPGRRIVERHFAADPSLAVSTSVLELVPTAAGVRLTARRHAVLAAHADEGTSIDSVKDKVRTTLEAEATMAVQHVAQQVGGGTDPVLYTEVVQFYARQAHLLDSGEAERWADTFTEDGQFVQNARPEPWIGRDQIRERMRTGLDRIFGEGLQRRHWLGMVDVVSSDDKTVTTRYYAAIYSTVKDGAPQLYLSTAVDDVLVRTSQGLKVRHRLVSHDNVR</sequence>
<dbReference type="Pfam" id="PF13577">
    <property type="entry name" value="SnoaL_4"/>
    <property type="match status" value="1"/>
</dbReference>
<organism evidence="2">
    <name type="scientific">Streptomyces sp. NBC_00093</name>
    <dbReference type="NCBI Taxonomy" id="2975649"/>
    <lineage>
        <taxon>Bacteria</taxon>
        <taxon>Bacillati</taxon>
        <taxon>Actinomycetota</taxon>
        <taxon>Actinomycetes</taxon>
        <taxon>Kitasatosporales</taxon>
        <taxon>Streptomycetaceae</taxon>
        <taxon>Streptomyces</taxon>
    </lineage>
</organism>
<dbReference type="SUPFAM" id="SSF54427">
    <property type="entry name" value="NTF2-like"/>
    <property type="match status" value="1"/>
</dbReference>
<feature type="domain" description="SnoaL-like" evidence="1">
    <location>
        <begin position="284"/>
        <end position="407"/>
    </location>
</feature>
<dbReference type="Gene3D" id="3.10.450.50">
    <property type="match status" value="1"/>
</dbReference>